<dbReference type="HOGENOM" id="CLU_1157068_0_0_1"/>
<feature type="region of interest" description="Disordered" evidence="1">
    <location>
        <begin position="94"/>
        <end position="117"/>
    </location>
</feature>
<protein>
    <submittedName>
        <fullName evidence="2">Uncharacterized protein</fullName>
    </submittedName>
</protein>
<evidence type="ECO:0000256" key="1">
    <source>
        <dbReference type="SAM" id="MobiDB-lite"/>
    </source>
</evidence>
<dbReference type="EMBL" id="CP003010">
    <property type="protein sequence ID" value="AEO65423.1"/>
    <property type="molecule type" value="Genomic_DNA"/>
</dbReference>
<accession>G2QYN5</accession>
<dbReference type="RefSeq" id="XP_003651759.1">
    <property type="nucleotide sequence ID" value="XM_003651711.1"/>
</dbReference>
<evidence type="ECO:0000313" key="3">
    <source>
        <dbReference type="Proteomes" id="UP000008181"/>
    </source>
</evidence>
<dbReference type="KEGG" id="ttt:THITE_2086903"/>
<feature type="compositionally biased region" description="Polar residues" evidence="1">
    <location>
        <begin position="95"/>
        <end position="107"/>
    </location>
</feature>
<evidence type="ECO:0000313" key="2">
    <source>
        <dbReference type="EMBL" id="AEO65423.1"/>
    </source>
</evidence>
<organism evidence="2 3">
    <name type="scientific">Thermothielavioides terrestris (strain ATCC 38088 / NRRL 8126)</name>
    <name type="common">Thielavia terrestris</name>
    <dbReference type="NCBI Taxonomy" id="578455"/>
    <lineage>
        <taxon>Eukaryota</taxon>
        <taxon>Fungi</taxon>
        <taxon>Dikarya</taxon>
        <taxon>Ascomycota</taxon>
        <taxon>Pezizomycotina</taxon>
        <taxon>Sordariomycetes</taxon>
        <taxon>Sordariomycetidae</taxon>
        <taxon>Sordariales</taxon>
        <taxon>Chaetomiaceae</taxon>
        <taxon>Thermothielavioides</taxon>
        <taxon>Thermothielavioides terrestris</taxon>
    </lineage>
</organism>
<dbReference type="GeneID" id="11520559"/>
<keyword evidence="3" id="KW-1185">Reference proteome</keyword>
<reference evidence="2 3" key="1">
    <citation type="journal article" date="2011" name="Nat. Biotechnol.">
        <title>Comparative genomic analysis of the thermophilic biomass-degrading fungi Myceliophthora thermophila and Thielavia terrestris.</title>
        <authorList>
            <person name="Berka R.M."/>
            <person name="Grigoriev I.V."/>
            <person name="Otillar R."/>
            <person name="Salamov A."/>
            <person name="Grimwood J."/>
            <person name="Reid I."/>
            <person name="Ishmael N."/>
            <person name="John T."/>
            <person name="Darmond C."/>
            <person name="Moisan M.-C."/>
            <person name="Henrissat B."/>
            <person name="Coutinho P.M."/>
            <person name="Lombard V."/>
            <person name="Natvig D.O."/>
            <person name="Lindquist E."/>
            <person name="Schmutz J."/>
            <person name="Lucas S."/>
            <person name="Harris P."/>
            <person name="Powlowski J."/>
            <person name="Bellemare A."/>
            <person name="Taylor D."/>
            <person name="Butler G."/>
            <person name="de Vries R.P."/>
            <person name="Allijn I.E."/>
            <person name="van den Brink J."/>
            <person name="Ushinsky S."/>
            <person name="Storms R."/>
            <person name="Powell A.J."/>
            <person name="Paulsen I.T."/>
            <person name="Elbourne L.D.H."/>
            <person name="Baker S.E."/>
            <person name="Magnuson J."/>
            <person name="LaBoissiere S."/>
            <person name="Clutterbuck A.J."/>
            <person name="Martinez D."/>
            <person name="Wogulis M."/>
            <person name="de Leon A.L."/>
            <person name="Rey M.W."/>
            <person name="Tsang A."/>
        </authorList>
    </citation>
    <scope>NUCLEOTIDE SEQUENCE [LARGE SCALE GENOMIC DNA]</scope>
    <source>
        <strain evidence="3">ATCC 38088 / NRRL 8126</strain>
    </source>
</reference>
<sequence>MARRNAREPRARARARARMWVGARCKRGTARHGDQQRVRMRRPGVYGTKKATRKAEEGLPRSDGLSLALSAHAETEGGRGDLLARQRDSGRILRASTTGNSSGQRAQHGSRELGGGGPKVLRKCITGPSCAGCAGCAGRIGAGAEQLAQLSGQHAAISGVYYVRIIVPSAIEQGMQYSISRRRSTPVLYTISTPGPGSQTPSLSTCDPTVTQLPADLLLFPFSLSRWAAEERGSARALID</sequence>
<name>G2QYN5_THETT</name>
<proteinExistence type="predicted"/>
<dbReference type="AlphaFoldDB" id="G2QYN5"/>
<gene>
    <name evidence="2" type="ORF">THITE_2086903</name>
</gene>
<dbReference type="Proteomes" id="UP000008181">
    <property type="component" value="Chromosome 2"/>
</dbReference>